<keyword evidence="13" id="KW-1185">Reference proteome</keyword>
<dbReference type="PANTHER" id="PTHR24028">
    <property type="entry name" value="CADHERIN-87A"/>
    <property type="match status" value="1"/>
</dbReference>
<dbReference type="GO" id="GO:0005509">
    <property type="term" value="F:calcium ion binding"/>
    <property type="evidence" value="ECO:0007669"/>
    <property type="project" value="UniProtKB-UniRule"/>
</dbReference>
<keyword evidence="4" id="KW-0106">Calcium</keyword>
<feature type="signal peptide" evidence="10">
    <location>
        <begin position="1"/>
        <end position="20"/>
    </location>
</feature>
<sequence length="1410" mass="157744">MLQSILGLLLALCLNVSSSGETIVELIEEAGPGTVVIDNLQHRFQLPSSANAQPPYVAIGNPSSPGIDTLTLKQNRFDGTLQLVVKDGHRGPDREQLCDLRHIETTLPSPGCDIPLVILYGDRQNPSYAKITLRIFDVNDNAPMFDTSDQFEVRIPEDSGPTDTTEKVSAYKAYNRIEKFGNPIPLPTAYDKDLPPNGVKSYRLTSVLGQEMDDPLVVLVNNGTDIPHTSRYTTDYEIIHTPALKVIRPLDREKKSDYWFHLLAIDGGNPQRTGTLTIHLRLTDLNDNAPKFSKPVYHQPTFTLNPDSYDRTLRTEVVRIPETIAVGSNIVTLTTEDADEGQNAEINYRIREPLNNERDMAIHKSFTLIRSNQSVTLKTVKPLDTDGQHGKLWMDSNGELFGTMLQLTVEAVDSGVPPFSTSITIHILLENVNDNQPEIAVQFTNPLPAMVYGKVNNQTNWVGSLQENQLGPITIAHLTVTDKDLIQQPTRESVQCETNDTRFALEKLPSLSSSGTEDQSRVTSTTQSLYFYRMFATKPVDREEQDWVYVHIACLDNMNPVNTPYGNLRHLNTYASSIQLTGTVVVSLKVLDVNDNAPKFQRDTYEFSVPETSSNPSIYLTKFISDDNRITVGQVQALDADSGKNSEVEYRLIANPHEAFQLDMKKGTLWRVGTLDREKEAEVELRIEARDLGSPQLSSTCIVKIEILDVNDHAPYWITTTADEDMASYHLGRSEDGVFYFSISEDMEVGQTIGSIRAVDIDGLIDREPIQLNQGELPYALQRSVKKNLNNMDTKLTYNLESVEDAMAFSINKHTGELRLSRKLDRETRAHYELRAFAVDSPSSRMITKNRQLHHWDTAPKHRFTATATIIITVLDVNDNVPQFETPLAGQEFHMEPGSPLFTPGTTLFTAKAHDADHGENATVRYALEGDGYGIVEIDATTGMCYVREPMHRSKLIKLLEANKLPLTEHIQKVNYKQFPSNSDQKTQLKHPSEMRSIALSLVVVAYDLGRPTHLNSSRMVQLVWNGENTKDLHTIYSKTASLGVDYGHTMWFGGKSNGTERLLIPLVVGAVVLLFIVFLILFSVARYRKQTNIRLLNTFQGPGGIKQRKPGNNPQPGQIQTWKWCSCINSEGRKTDELVHQDSRDSAIQERPGKTTSNLVVATPAGEYKTKFGTQDRGERCKTAMEFAVPRSAQSYLPDCIPTSELEMAEIIERSQIGHLLVTPSKLNPNTSEWKLNRARYNGSTLSRAYSEESLRISRPSDVGYTALCAYPSMNPEDPICHPSKLKTTLTEMYYNGQLRPDHAQFAPYAYHRPQCVSVNPETRMPTAAIRGPSASFYSPLSVVTSQFPYPTFRPAEYGLSPTEPDNGSYEHYELEEPTDGTDGTKSKAHSGSGWKPKLSDAYAENTFV</sequence>
<gene>
    <name evidence="12" type="ORF">CSKR_111087</name>
</gene>
<keyword evidence="5 9" id="KW-1133">Transmembrane helix</keyword>
<dbReference type="PROSITE" id="PS00232">
    <property type="entry name" value="CADHERIN_1"/>
    <property type="match status" value="5"/>
</dbReference>
<feature type="region of interest" description="Disordered" evidence="8">
    <location>
        <begin position="1357"/>
        <end position="1410"/>
    </location>
</feature>
<dbReference type="STRING" id="79923.A0A419QCG2"/>
<keyword evidence="7" id="KW-0325">Glycoprotein</keyword>
<evidence type="ECO:0000256" key="10">
    <source>
        <dbReference type="SAM" id="SignalP"/>
    </source>
</evidence>
<dbReference type="GO" id="GO:0005886">
    <property type="term" value="C:plasma membrane"/>
    <property type="evidence" value="ECO:0007669"/>
    <property type="project" value="InterPro"/>
</dbReference>
<accession>A0A419QCG2</accession>
<evidence type="ECO:0000256" key="4">
    <source>
        <dbReference type="ARBA" id="ARBA00022837"/>
    </source>
</evidence>
<dbReference type="SMART" id="SM00112">
    <property type="entry name" value="CA"/>
    <property type="match status" value="5"/>
</dbReference>
<dbReference type="InterPro" id="IPR002126">
    <property type="entry name" value="Cadherin-like_dom"/>
</dbReference>
<evidence type="ECO:0000259" key="11">
    <source>
        <dbReference type="PROSITE" id="PS50268"/>
    </source>
</evidence>
<evidence type="ECO:0000256" key="3">
    <source>
        <dbReference type="ARBA" id="ARBA00022737"/>
    </source>
</evidence>
<dbReference type="OrthoDB" id="6252479at2759"/>
<evidence type="ECO:0000256" key="2">
    <source>
        <dbReference type="ARBA" id="ARBA00022692"/>
    </source>
</evidence>
<feature type="chain" id="PRO_5043602011" evidence="10">
    <location>
        <begin position="21"/>
        <end position="1410"/>
    </location>
</feature>
<dbReference type="SUPFAM" id="SSF49313">
    <property type="entry name" value="Cadherin-like"/>
    <property type="match status" value="5"/>
</dbReference>
<dbReference type="InterPro" id="IPR015919">
    <property type="entry name" value="Cadherin-like_sf"/>
</dbReference>
<feature type="domain" description="Cadherin" evidence="11">
    <location>
        <begin position="188"/>
        <end position="292"/>
    </location>
</feature>
<evidence type="ECO:0000256" key="7">
    <source>
        <dbReference type="ARBA" id="ARBA00023180"/>
    </source>
</evidence>
<dbReference type="Gene3D" id="2.60.40.60">
    <property type="entry name" value="Cadherins"/>
    <property type="match status" value="6"/>
</dbReference>
<feature type="transmembrane region" description="Helical" evidence="9">
    <location>
        <begin position="1063"/>
        <end position="1086"/>
    </location>
</feature>
<keyword evidence="10" id="KW-0732">Signal</keyword>
<feature type="domain" description="Cadherin" evidence="11">
    <location>
        <begin position="312"/>
        <end position="439"/>
    </location>
</feature>
<proteinExistence type="predicted"/>
<dbReference type="PANTHER" id="PTHR24028:SF146">
    <property type="entry name" value="CADHERIN 96CB, ISOFORM D-RELATED"/>
    <property type="match status" value="1"/>
</dbReference>
<dbReference type="Pfam" id="PF00028">
    <property type="entry name" value="Cadherin"/>
    <property type="match status" value="3"/>
</dbReference>
<dbReference type="PRINTS" id="PR00205">
    <property type="entry name" value="CADHERIN"/>
</dbReference>
<dbReference type="FunFam" id="2.60.40.60:FF:000020">
    <property type="entry name" value="Dachsous cadherin-related 1b"/>
    <property type="match status" value="1"/>
</dbReference>
<dbReference type="EMBL" id="NIRI02000056">
    <property type="protein sequence ID" value="KAG5445334.1"/>
    <property type="molecule type" value="Genomic_DNA"/>
</dbReference>
<name>A0A419QCG2_CLOSI</name>
<reference evidence="12 13" key="1">
    <citation type="journal article" date="2018" name="Biotechnol. Adv.">
        <title>Improved genomic resources and new bioinformatic workflow for the carcinogenic parasite Clonorchis sinensis: Biotechnological implications.</title>
        <authorList>
            <person name="Wang D."/>
            <person name="Korhonen P.K."/>
            <person name="Gasser R.B."/>
            <person name="Young N.D."/>
        </authorList>
    </citation>
    <scope>NUCLEOTIDE SEQUENCE [LARGE SCALE GENOMIC DNA]</scope>
    <source>
        <strain evidence="12">Cs-k2</strain>
    </source>
</reference>
<evidence type="ECO:0000256" key="6">
    <source>
        <dbReference type="ARBA" id="ARBA00023136"/>
    </source>
</evidence>
<keyword evidence="2 9" id="KW-0812">Transmembrane</keyword>
<evidence type="ECO:0000256" key="1">
    <source>
        <dbReference type="ARBA" id="ARBA00004167"/>
    </source>
</evidence>
<organism evidence="12 13">
    <name type="scientific">Clonorchis sinensis</name>
    <name type="common">Chinese liver fluke</name>
    <dbReference type="NCBI Taxonomy" id="79923"/>
    <lineage>
        <taxon>Eukaryota</taxon>
        <taxon>Metazoa</taxon>
        <taxon>Spiralia</taxon>
        <taxon>Lophotrochozoa</taxon>
        <taxon>Platyhelminthes</taxon>
        <taxon>Trematoda</taxon>
        <taxon>Digenea</taxon>
        <taxon>Opisthorchiida</taxon>
        <taxon>Opisthorchiata</taxon>
        <taxon>Opisthorchiidae</taxon>
        <taxon>Clonorchis</taxon>
    </lineage>
</organism>
<dbReference type="InterPro" id="IPR020894">
    <property type="entry name" value="Cadherin_CS"/>
</dbReference>
<feature type="domain" description="Cadherin" evidence="11">
    <location>
        <begin position="601"/>
        <end position="717"/>
    </location>
</feature>
<feature type="domain" description="Cadherin" evidence="11">
    <location>
        <begin position="735"/>
        <end position="884"/>
    </location>
</feature>
<dbReference type="GO" id="GO:0007156">
    <property type="term" value="P:homophilic cell adhesion via plasma membrane adhesion molecules"/>
    <property type="evidence" value="ECO:0007669"/>
    <property type="project" value="InterPro"/>
</dbReference>
<comment type="caution">
    <text evidence="12">The sequence shown here is derived from an EMBL/GenBank/DDBJ whole genome shotgun (WGS) entry which is preliminary data.</text>
</comment>
<dbReference type="Proteomes" id="UP000286415">
    <property type="component" value="Unassembled WGS sequence"/>
</dbReference>
<feature type="domain" description="Cadherin" evidence="11">
    <location>
        <begin position="457"/>
        <end position="600"/>
    </location>
</feature>
<evidence type="ECO:0000256" key="9">
    <source>
        <dbReference type="SAM" id="Phobius"/>
    </source>
</evidence>
<evidence type="ECO:0000313" key="12">
    <source>
        <dbReference type="EMBL" id="KAG5445334.1"/>
    </source>
</evidence>
<evidence type="ECO:0000256" key="8">
    <source>
        <dbReference type="SAM" id="MobiDB-lite"/>
    </source>
</evidence>
<protein>
    <submittedName>
        <fullName evidence="12">Protocadherin-11 X-linked</fullName>
    </submittedName>
</protein>
<evidence type="ECO:0000256" key="5">
    <source>
        <dbReference type="ARBA" id="ARBA00022989"/>
    </source>
</evidence>
<dbReference type="CDD" id="cd11304">
    <property type="entry name" value="Cadherin_repeat"/>
    <property type="match status" value="6"/>
</dbReference>
<keyword evidence="6 9" id="KW-0472">Membrane</keyword>
<reference evidence="12 13" key="2">
    <citation type="journal article" date="2021" name="Genomics">
        <title>High-quality reference genome for Clonorchis sinensis.</title>
        <authorList>
            <person name="Young N.D."/>
            <person name="Stroehlein A.J."/>
            <person name="Kinkar L."/>
            <person name="Wang T."/>
            <person name="Sohn W.M."/>
            <person name="Chang B.C.H."/>
            <person name="Kaur P."/>
            <person name="Weisz D."/>
            <person name="Dudchenko O."/>
            <person name="Aiden E.L."/>
            <person name="Korhonen P.K."/>
            <person name="Gasser R.B."/>
        </authorList>
    </citation>
    <scope>NUCLEOTIDE SEQUENCE [LARGE SCALE GENOMIC DNA]</scope>
    <source>
        <strain evidence="12">Cs-k2</strain>
    </source>
</reference>
<evidence type="ECO:0000313" key="13">
    <source>
        <dbReference type="Proteomes" id="UP000286415"/>
    </source>
</evidence>
<keyword evidence="3" id="KW-0677">Repeat</keyword>
<dbReference type="InterPro" id="IPR050174">
    <property type="entry name" value="Protocadherin/Cadherin-CA"/>
</dbReference>
<dbReference type="InParanoid" id="A0A419QCG2"/>
<comment type="subcellular location">
    <subcellularLocation>
        <location evidence="1">Membrane</location>
        <topology evidence="1">Single-pass membrane protein</topology>
    </subcellularLocation>
</comment>
<dbReference type="PROSITE" id="PS50268">
    <property type="entry name" value="CADHERIN_2"/>
    <property type="match status" value="5"/>
</dbReference>